<evidence type="ECO:0000256" key="2">
    <source>
        <dbReference type="ARBA" id="ARBA00022691"/>
    </source>
</evidence>
<dbReference type="InterPro" id="IPR003616">
    <property type="entry name" value="Post-SET_dom"/>
</dbReference>
<dbReference type="Pfam" id="PF00856">
    <property type="entry name" value="SET"/>
    <property type="match status" value="1"/>
</dbReference>
<accession>A0A6C7EFE6</accession>
<name>A0A6C7EFE6_ILUCY</name>
<keyword evidence="1" id="KW-0808">Transferase</keyword>
<dbReference type="PANTHER" id="PTHR12350">
    <property type="entry name" value="HISTONE-LYSINE N-METHYLTRANSFERASE-RELATED"/>
    <property type="match status" value="1"/>
</dbReference>
<dbReference type="GO" id="GO:0016740">
    <property type="term" value="F:transferase activity"/>
    <property type="evidence" value="ECO:0007669"/>
    <property type="project" value="UniProtKB-KW"/>
</dbReference>
<evidence type="ECO:0000256" key="1">
    <source>
        <dbReference type="ARBA" id="ARBA00022679"/>
    </source>
</evidence>
<dbReference type="EMBL" id="AP012057">
    <property type="protein sequence ID" value="BAN02696.1"/>
    <property type="molecule type" value="Genomic_DNA"/>
</dbReference>
<dbReference type="InterPro" id="IPR001214">
    <property type="entry name" value="SET_dom"/>
</dbReference>
<evidence type="ECO:0000259" key="3">
    <source>
        <dbReference type="PROSITE" id="PS50868"/>
    </source>
</evidence>
<proteinExistence type="predicted"/>
<dbReference type="PROSITE" id="PS50868">
    <property type="entry name" value="POST_SET"/>
    <property type="match status" value="1"/>
</dbReference>
<dbReference type="Gene3D" id="2.170.270.10">
    <property type="entry name" value="SET domain"/>
    <property type="match status" value="1"/>
</dbReference>
<organism evidence="4 5">
    <name type="scientific">Ilumatobacter coccineus (strain NBRC 103263 / KCTC 29153 / YM16-304)</name>
    <dbReference type="NCBI Taxonomy" id="1313172"/>
    <lineage>
        <taxon>Bacteria</taxon>
        <taxon>Bacillati</taxon>
        <taxon>Actinomycetota</taxon>
        <taxon>Acidimicrobiia</taxon>
        <taxon>Acidimicrobiales</taxon>
        <taxon>Ilumatobacteraceae</taxon>
        <taxon>Ilumatobacter</taxon>
    </lineage>
</organism>
<keyword evidence="5" id="KW-1185">Reference proteome</keyword>
<dbReference type="Proteomes" id="UP000011863">
    <property type="component" value="Chromosome"/>
</dbReference>
<dbReference type="KEGG" id="aym:YM304_23820"/>
<dbReference type="SUPFAM" id="SSF82199">
    <property type="entry name" value="SET domain"/>
    <property type="match status" value="1"/>
</dbReference>
<gene>
    <name evidence="4" type="ORF">YM304_23820</name>
</gene>
<reference evidence="4 5" key="1">
    <citation type="journal article" date="2013" name="Int. J. Syst. Evol. Microbiol.">
        <title>Ilumatobacter nonamiense sp. nov. and Ilumatobacter coccineum sp. nov., isolated from seashore sand.</title>
        <authorList>
            <person name="Matsumoto A."/>
            <person name="Kasai H."/>
            <person name="Matsuo Y."/>
            <person name="Shizuri Y."/>
            <person name="Ichikawa N."/>
            <person name="Fujita N."/>
            <person name="Omura S."/>
            <person name="Takahashi Y."/>
        </authorList>
    </citation>
    <scope>NUCLEOTIDE SEQUENCE [LARGE SCALE GENOMIC DNA]</scope>
    <source>
        <strain evidence="5">NBRC 103263 / KCTC 29153 / YM16-304</strain>
    </source>
</reference>
<dbReference type="AlphaFoldDB" id="A0A6C7EFE6"/>
<sequence>MRLTHDHIAIPVEVRELGANIGQGLFVRSPIATGEVVAVFSGFAVPAHQFRELPADRQRHAIQVADEIYLVGGEERSLGDYVNHSCDPTTYLSGEITLVAARDLAVGDQLTYDYATSDSTPYDEFECECNAARCRGKVTGEDWMNPMVQRWYEGRFSPYLQRRIDALDR</sequence>
<dbReference type="RefSeq" id="WP_015441943.1">
    <property type="nucleotide sequence ID" value="NC_020520.1"/>
</dbReference>
<keyword evidence="2" id="KW-0949">S-adenosyl-L-methionine</keyword>
<dbReference type="PANTHER" id="PTHR12350:SF19">
    <property type="entry name" value="SET DOMAIN-CONTAINING PROTEIN"/>
    <property type="match status" value="1"/>
</dbReference>
<dbReference type="SMART" id="SM00317">
    <property type="entry name" value="SET"/>
    <property type="match status" value="1"/>
</dbReference>
<dbReference type="InterPro" id="IPR053201">
    <property type="entry name" value="Flavunoidine_N-MTase"/>
</dbReference>
<evidence type="ECO:0000313" key="5">
    <source>
        <dbReference type="Proteomes" id="UP000011863"/>
    </source>
</evidence>
<protein>
    <recommendedName>
        <fullName evidence="3">Post-SET domain-containing protein</fullName>
    </recommendedName>
</protein>
<dbReference type="InterPro" id="IPR046341">
    <property type="entry name" value="SET_dom_sf"/>
</dbReference>
<evidence type="ECO:0000313" key="4">
    <source>
        <dbReference type="EMBL" id="BAN02696.1"/>
    </source>
</evidence>
<feature type="domain" description="Post-SET" evidence="3">
    <location>
        <begin position="123"/>
        <end position="139"/>
    </location>
</feature>